<proteinExistence type="inferred from homology"/>
<dbReference type="InParanoid" id="B4D799"/>
<gene>
    <name evidence="3" type="ORF">CfE428DRAFT_4789</name>
</gene>
<protein>
    <submittedName>
        <fullName evidence="3">UspA domain protein</fullName>
    </submittedName>
</protein>
<dbReference type="STRING" id="497964.CfE428DRAFT_4789"/>
<dbReference type="AlphaFoldDB" id="B4D799"/>
<dbReference type="PANTHER" id="PTHR46268:SF6">
    <property type="entry name" value="UNIVERSAL STRESS PROTEIN UP12"/>
    <property type="match status" value="1"/>
</dbReference>
<feature type="domain" description="UspA" evidence="2">
    <location>
        <begin position="3"/>
        <end position="121"/>
    </location>
</feature>
<evidence type="ECO:0000256" key="1">
    <source>
        <dbReference type="ARBA" id="ARBA00008791"/>
    </source>
</evidence>
<dbReference type="PANTHER" id="PTHR46268">
    <property type="entry name" value="STRESS RESPONSE PROTEIN NHAX"/>
    <property type="match status" value="1"/>
</dbReference>
<dbReference type="InterPro" id="IPR006015">
    <property type="entry name" value="Universal_stress_UspA"/>
</dbReference>
<comment type="caution">
    <text evidence="3">The sequence shown here is derived from an EMBL/GenBank/DDBJ whole genome shotgun (WGS) entry which is preliminary data.</text>
</comment>
<dbReference type="Proteomes" id="UP000005824">
    <property type="component" value="Unassembled WGS sequence"/>
</dbReference>
<dbReference type="PRINTS" id="PR01438">
    <property type="entry name" value="UNVRSLSTRESS"/>
</dbReference>
<dbReference type="eggNOG" id="COG0589">
    <property type="taxonomic scope" value="Bacteria"/>
</dbReference>
<dbReference type="Gene3D" id="3.40.50.620">
    <property type="entry name" value="HUPs"/>
    <property type="match status" value="1"/>
</dbReference>
<accession>B4D799</accession>
<comment type="similarity">
    <text evidence="1">Belongs to the universal stress protein A family.</text>
</comment>
<dbReference type="InterPro" id="IPR014729">
    <property type="entry name" value="Rossmann-like_a/b/a_fold"/>
</dbReference>
<keyword evidence="4" id="KW-1185">Reference proteome</keyword>
<dbReference type="Pfam" id="PF00582">
    <property type="entry name" value="Usp"/>
    <property type="match status" value="1"/>
</dbReference>
<name>B4D799_9BACT</name>
<dbReference type="InterPro" id="IPR006016">
    <property type="entry name" value="UspA"/>
</dbReference>
<evidence type="ECO:0000313" key="4">
    <source>
        <dbReference type="Proteomes" id="UP000005824"/>
    </source>
</evidence>
<evidence type="ECO:0000313" key="3">
    <source>
        <dbReference type="EMBL" id="EDY17750.1"/>
    </source>
</evidence>
<evidence type="ECO:0000259" key="2">
    <source>
        <dbReference type="Pfam" id="PF00582"/>
    </source>
</evidence>
<sequence length="127" mass="13667">MHAHTYGARLILVHVVPAEPAVVEFGIASPTLLQPPSEKRVKKDYGQLLQLQDSLAESGVQVSAQQLEQADVGKVVDLCHGLEADLIVVGTHHHGALYQFFIGTYTADVLKKAHCPVLVVPPAEKTA</sequence>
<dbReference type="SUPFAM" id="SSF52402">
    <property type="entry name" value="Adenine nucleotide alpha hydrolases-like"/>
    <property type="match status" value="1"/>
</dbReference>
<dbReference type="EMBL" id="ABVL01000017">
    <property type="protein sequence ID" value="EDY17750.1"/>
    <property type="molecule type" value="Genomic_DNA"/>
</dbReference>
<dbReference type="CDD" id="cd00293">
    <property type="entry name" value="USP-like"/>
    <property type="match status" value="1"/>
</dbReference>
<reference evidence="3 4" key="1">
    <citation type="journal article" date="2011" name="J. Bacteriol.">
        <title>Genome sequence of Chthoniobacter flavus Ellin428, an aerobic heterotrophic soil bacterium.</title>
        <authorList>
            <person name="Kant R."/>
            <person name="van Passel M.W."/>
            <person name="Palva A."/>
            <person name="Lucas S."/>
            <person name="Lapidus A."/>
            <person name="Glavina Del Rio T."/>
            <person name="Dalin E."/>
            <person name="Tice H."/>
            <person name="Bruce D."/>
            <person name="Goodwin L."/>
            <person name="Pitluck S."/>
            <person name="Larimer F.W."/>
            <person name="Land M.L."/>
            <person name="Hauser L."/>
            <person name="Sangwan P."/>
            <person name="de Vos W.M."/>
            <person name="Janssen P.H."/>
            <person name="Smidt H."/>
        </authorList>
    </citation>
    <scope>NUCLEOTIDE SEQUENCE [LARGE SCALE GENOMIC DNA]</scope>
    <source>
        <strain evidence="3 4">Ellin428</strain>
    </source>
</reference>
<organism evidence="3 4">
    <name type="scientific">Chthoniobacter flavus Ellin428</name>
    <dbReference type="NCBI Taxonomy" id="497964"/>
    <lineage>
        <taxon>Bacteria</taxon>
        <taxon>Pseudomonadati</taxon>
        <taxon>Verrucomicrobiota</taxon>
        <taxon>Spartobacteria</taxon>
        <taxon>Chthoniobacterales</taxon>
        <taxon>Chthoniobacteraceae</taxon>
        <taxon>Chthoniobacter</taxon>
    </lineage>
</organism>